<reference evidence="2" key="1">
    <citation type="journal article" date="2014" name="Int. J. Syst. Evol. Microbiol.">
        <title>Complete genome sequence of Corynebacterium casei LMG S-19264T (=DSM 44701T), isolated from a smear-ripened cheese.</title>
        <authorList>
            <consortium name="US DOE Joint Genome Institute (JGI-PGF)"/>
            <person name="Walter F."/>
            <person name="Albersmeier A."/>
            <person name="Kalinowski J."/>
            <person name="Ruckert C."/>
        </authorList>
    </citation>
    <scope>NUCLEOTIDE SEQUENCE</scope>
    <source>
        <strain evidence="2">JCM 4790</strain>
    </source>
</reference>
<comment type="caution">
    <text evidence="2">The sequence shown here is derived from an EMBL/GenBank/DDBJ whole genome shotgun (WGS) entry which is preliminary data.</text>
</comment>
<feature type="compositionally biased region" description="Basic and acidic residues" evidence="1">
    <location>
        <begin position="44"/>
        <end position="57"/>
    </location>
</feature>
<feature type="compositionally biased region" description="Basic and acidic residues" evidence="1">
    <location>
        <begin position="23"/>
        <end position="34"/>
    </location>
</feature>
<evidence type="ECO:0000313" key="2">
    <source>
        <dbReference type="EMBL" id="GGY18737.1"/>
    </source>
</evidence>
<proteinExistence type="predicted"/>
<keyword evidence="3" id="KW-1185">Reference proteome</keyword>
<evidence type="ECO:0000256" key="1">
    <source>
        <dbReference type="SAM" id="MobiDB-lite"/>
    </source>
</evidence>
<feature type="region of interest" description="Disordered" evidence="1">
    <location>
        <begin position="1"/>
        <end position="72"/>
    </location>
</feature>
<organism evidence="2 3">
    <name type="scientific">Streptomyces minutiscleroticus</name>
    <dbReference type="NCBI Taxonomy" id="68238"/>
    <lineage>
        <taxon>Bacteria</taxon>
        <taxon>Bacillati</taxon>
        <taxon>Actinomycetota</taxon>
        <taxon>Actinomycetes</taxon>
        <taxon>Kitasatosporales</taxon>
        <taxon>Streptomycetaceae</taxon>
        <taxon>Streptomyces</taxon>
    </lineage>
</organism>
<protein>
    <submittedName>
        <fullName evidence="2">Uncharacterized protein</fullName>
    </submittedName>
</protein>
<name>A0A918P4J9_9ACTN</name>
<dbReference type="AlphaFoldDB" id="A0A918P4J9"/>
<dbReference type="Proteomes" id="UP000619244">
    <property type="component" value="Unassembled WGS sequence"/>
</dbReference>
<feature type="compositionally biased region" description="Polar residues" evidence="1">
    <location>
        <begin position="1"/>
        <end position="15"/>
    </location>
</feature>
<evidence type="ECO:0000313" key="3">
    <source>
        <dbReference type="Proteomes" id="UP000619244"/>
    </source>
</evidence>
<accession>A0A918P4J9</accession>
<gene>
    <name evidence="2" type="ORF">GCM10010358_82280</name>
</gene>
<sequence length="112" mass="12229">MASAWSSPPADTSATAPVDEQGDLPRDTGMREDGATSTAALLIWERRELHDPQEPRSPHVRASMINRPNPERRDSLGALLFTVPDYANHLIKKGHRETPEYPASGGLLTADS</sequence>
<dbReference type="EMBL" id="BMVU01000133">
    <property type="protein sequence ID" value="GGY18737.1"/>
    <property type="molecule type" value="Genomic_DNA"/>
</dbReference>
<reference evidence="2" key="2">
    <citation type="submission" date="2020-09" db="EMBL/GenBank/DDBJ databases">
        <authorList>
            <person name="Sun Q."/>
            <person name="Ohkuma M."/>
        </authorList>
    </citation>
    <scope>NUCLEOTIDE SEQUENCE</scope>
    <source>
        <strain evidence="2">JCM 4790</strain>
    </source>
</reference>